<dbReference type="EMBL" id="JAANIU010001380">
    <property type="protein sequence ID" value="KAG1567572.1"/>
    <property type="molecule type" value="Genomic_DNA"/>
</dbReference>
<sequence length="75" mass="8658">MHRRLQLPMFVEDPMSFILNKIPLKRLRSSHETSAWSIRWPAVCIILHKMNYLLHDPILPPPPLPPLGSGVKLVN</sequence>
<dbReference type="Proteomes" id="UP000740926">
    <property type="component" value="Unassembled WGS sequence"/>
</dbReference>
<evidence type="ECO:0000313" key="1">
    <source>
        <dbReference type="EMBL" id="KAG1567572.1"/>
    </source>
</evidence>
<comment type="caution">
    <text evidence="1">The sequence shown here is derived from an EMBL/GenBank/DDBJ whole genome shotgun (WGS) entry which is preliminary data.</text>
</comment>
<protein>
    <submittedName>
        <fullName evidence="1">Uncharacterized protein</fullName>
    </submittedName>
</protein>
<keyword evidence="2" id="KW-1185">Reference proteome</keyword>
<accession>A0A9P6YZT8</accession>
<name>A0A9P6YZT8_9FUNG</name>
<gene>
    <name evidence="1" type="ORF">G6F50_008084</name>
</gene>
<reference evidence="1 2" key="1">
    <citation type="journal article" date="2020" name="Microb. Genom.">
        <title>Genetic diversity of clinical and environmental Mucorales isolates obtained from an investigation of mucormycosis cases among solid organ transplant recipients.</title>
        <authorList>
            <person name="Nguyen M.H."/>
            <person name="Kaul D."/>
            <person name="Muto C."/>
            <person name="Cheng S.J."/>
            <person name="Richter R.A."/>
            <person name="Bruno V.M."/>
            <person name="Liu G."/>
            <person name="Beyhan S."/>
            <person name="Sundermann A.J."/>
            <person name="Mounaud S."/>
            <person name="Pasculle A.W."/>
            <person name="Nierman W.C."/>
            <person name="Driscoll E."/>
            <person name="Cumbie R."/>
            <person name="Clancy C.J."/>
            <person name="Dupont C.L."/>
        </authorList>
    </citation>
    <scope>NUCLEOTIDE SEQUENCE [LARGE SCALE GENOMIC DNA]</scope>
    <source>
        <strain evidence="1 2">GL24</strain>
    </source>
</reference>
<evidence type="ECO:0000313" key="2">
    <source>
        <dbReference type="Proteomes" id="UP000740926"/>
    </source>
</evidence>
<dbReference type="AlphaFoldDB" id="A0A9P6YZT8"/>
<organism evidence="1 2">
    <name type="scientific">Rhizopus delemar</name>
    <dbReference type="NCBI Taxonomy" id="936053"/>
    <lineage>
        <taxon>Eukaryota</taxon>
        <taxon>Fungi</taxon>
        <taxon>Fungi incertae sedis</taxon>
        <taxon>Mucoromycota</taxon>
        <taxon>Mucoromycotina</taxon>
        <taxon>Mucoromycetes</taxon>
        <taxon>Mucorales</taxon>
        <taxon>Mucorineae</taxon>
        <taxon>Rhizopodaceae</taxon>
        <taxon>Rhizopus</taxon>
    </lineage>
</organism>
<proteinExistence type="predicted"/>